<keyword evidence="6" id="KW-0597">Phosphoprotein</keyword>
<dbReference type="InterPro" id="IPR011006">
    <property type="entry name" value="CheY-like_superfamily"/>
</dbReference>
<dbReference type="CDD" id="cd00156">
    <property type="entry name" value="REC"/>
    <property type="match status" value="1"/>
</dbReference>
<dbReference type="PROSITE" id="PS00688">
    <property type="entry name" value="SIGMA54_INTERACT_3"/>
    <property type="match status" value="1"/>
</dbReference>
<evidence type="ECO:0000256" key="5">
    <source>
        <dbReference type="ARBA" id="ARBA00023163"/>
    </source>
</evidence>
<dbReference type="AlphaFoldDB" id="A0A6N9NM17"/>
<dbReference type="PROSITE" id="PS00676">
    <property type="entry name" value="SIGMA54_INTERACT_2"/>
    <property type="match status" value="1"/>
</dbReference>
<gene>
    <name evidence="9" type="ORF">GQN54_12470</name>
</gene>
<dbReference type="Gene3D" id="1.10.10.60">
    <property type="entry name" value="Homeodomain-like"/>
    <property type="match status" value="1"/>
</dbReference>
<accession>A0A6N9NM17</accession>
<evidence type="ECO:0000313" key="10">
    <source>
        <dbReference type="Proteomes" id="UP000470771"/>
    </source>
</evidence>
<comment type="caution">
    <text evidence="9">The sequence shown here is derived from an EMBL/GenBank/DDBJ whole genome shotgun (WGS) entry which is preliminary data.</text>
</comment>
<dbReference type="InterPro" id="IPR009057">
    <property type="entry name" value="Homeodomain-like_sf"/>
</dbReference>
<dbReference type="GO" id="GO:0043565">
    <property type="term" value="F:sequence-specific DNA binding"/>
    <property type="evidence" value="ECO:0007669"/>
    <property type="project" value="InterPro"/>
</dbReference>
<sequence length="442" mass="49224">MSNKSISVLVVDDSHDMLEVIRRNLNEMGLNPFTSDNVVEGIEILETTEIDLVITDLNMPEVGGTQLVKYISHHFAETPVLVITGYPDVQGAVDVMKMGAVEYLIKPFTNEELTTAIKHIISEKINSTLKEEQPSEKLDSFFGIIGVSEPMQLLYKTIERTKNNKATVLISGESGTGKEMVARAIHYNSAYSSAPFVAVNCGAIPDQLLESELFGHLKGAFTGAVTTRAGFFQAADKGTIFLDEISNSSPSVQAKLLRVIQEKEITMLGGTKSQKVDVRIISASNADLKEQIAKSAFREDLFYRLNVVTIHIPPLRERKEDIPILINHFNQIYSKENKKKPLKFPSGIKTILKEYSWPGNVRELENFIHRLVIMVDGSISIHDLPDYMKMSSPLSSSSATPITLAEMEKKYILKVLAEVNNNKTKAAEVLAIDRKTLREKIK</sequence>
<keyword evidence="1" id="KW-0547">Nucleotide-binding</keyword>
<dbReference type="Pfam" id="PF25601">
    <property type="entry name" value="AAA_lid_14"/>
    <property type="match status" value="1"/>
</dbReference>
<dbReference type="InterPro" id="IPR027417">
    <property type="entry name" value="P-loop_NTPase"/>
</dbReference>
<feature type="domain" description="Sigma-54 factor interaction" evidence="7">
    <location>
        <begin position="144"/>
        <end position="373"/>
    </location>
</feature>
<evidence type="ECO:0000256" key="3">
    <source>
        <dbReference type="ARBA" id="ARBA00023015"/>
    </source>
</evidence>
<name>A0A6N9NM17_9FLAO</name>
<dbReference type="Proteomes" id="UP000470771">
    <property type="component" value="Unassembled WGS sequence"/>
</dbReference>
<dbReference type="InterPro" id="IPR025662">
    <property type="entry name" value="Sigma_54_int_dom_ATP-bd_1"/>
</dbReference>
<dbReference type="InterPro" id="IPR058031">
    <property type="entry name" value="AAA_lid_NorR"/>
</dbReference>
<dbReference type="GO" id="GO:0006355">
    <property type="term" value="P:regulation of DNA-templated transcription"/>
    <property type="evidence" value="ECO:0007669"/>
    <property type="project" value="InterPro"/>
</dbReference>
<dbReference type="InterPro" id="IPR001789">
    <property type="entry name" value="Sig_transdc_resp-reg_receiver"/>
</dbReference>
<dbReference type="PRINTS" id="PR01590">
    <property type="entry name" value="HTHFIS"/>
</dbReference>
<feature type="domain" description="Response regulatory" evidence="8">
    <location>
        <begin position="7"/>
        <end position="121"/>
    </location>
</feature>
<evidence type="ECO:0000256" key="2">
    <source>
        <dbReference type="ARBA" id="ARBA00022840"/>
    </source>
</evidence>
<dbReference type="SUPFAM" id="SSF52172">
    <property type="entry name" value="CheY-like"/>
    <property type="match status" value="1"/>
</dbReference>
<evidence type="ECO:0000256" key="1">
    <source>
        <dbReference type="ARBA" id="ARBA00022741"/>
    </source>
</evidence>
<proteinExistence type="predicted"/>
<dbReference type="FunFam" id="3.40.50.300:FF:000006">
    <property type="entry name" value="DNA-binding transcriptional regulator NtrC"/>
    <property type="match status" value="1"/>
</dbReference>
<dbReference type="InterPro" id="IPR025944">
    <property type="entry name" value="Sigma_54_int_dom_CS"/>
</dbReference>
<organism evidence="9 10">
    <name type="scientific">Acidiluteibacter ferrifornacis</name>
    <dbReference type="NCBI Taxonomy" id="2692424"/>
    <lineage>
        <taxon>Bacteria</taxon>
        <taxon>Pseudomonadati</taxon>
        <taxon>Bacteroidota</taxon>
        <taxon>Flavobacteriia</taxon>
        <taxon>Flavobacteriales</taxon>
        <taxon>Cryomorphaceae</taxon>
        <taxon>Acidiluteibacter</taxon>
    </lineage>
</organism>
<dbReference type="RefSeq" id="WP_160633888.1">
    <property type="nucleotide sequence ID" value="NZ_WWNE01000012.1"/>
</dbReference>
<protein>
    <submittedName>
        <fullName evidence="9">Response regulator</fullName>
    </submittedName>
</protein>
<dbReference type="InterPro" id="IPR002197">
    <property type="entry name" value="HTH_Fis"/>
</dbReference>
<keyword evidence="2" id="KW-0067">ATP-binding</keyword>
<dbReference type="InterPro" id="IPR025943">
    <property type="entry name" value="Sigma_54_int_dom_ATP-bd_2"/>
</dbReference>
<reference evidence="9 10" key="1">
    <citation type="submission" date="2019-12" db="EMBL/GenBank/DDBJ databases">
        <authorList>
            <person name="Zhao J."/>
        </authorList>
    </citation>
    <scope>NUCLEOTIDE SEQUENCE [LARGE SCALE GENOMIC DNA]</scope>
    <source>
        <strain evidence="9 10">S-15</strain>
    </source>
</reference>
<keyword evidence="5" id="KW-0804">Transcription</keyword>
<dbReference type="EMBL" id="WWNE01000012">
    <property type="protein sequence ID" value="NBG66934.1"/>
    <property type="molecule type" value="Genomic_DNA"/>
</dbReference>
<feature type="modified residue" description="4-aspartylphosphate" evidence="6">
    <location>
        <position position="56"/>
    </location>
</feature>
<evidence type="ECO:0000256" key="4">
    <source>
        <dbReference type="ARBA" id="ARBA00023125"/>
    </source>
</evidence>
<keyword evidence="3" id="KW-0805">Transcription regulation</keyword>
<dbReference type="Pfam" id="PF02954">
    <property type="entry name" value="HTH_8"/>
    <property type="match status" value="1"/>
</dbReference>
<dbReference type="GO" id="GO:0005524">
    <property type="term" value="F:ATP binding"/>
    <property type="evidence" value="ECO:0007669"/>
    <property type="project" value="UniProtKB-KW"/>
</dbReference>
<dbReference type="SMART" id="SM00448">
    <property type="entry name" value="REC"/>
    <property type="match status" value="1"/>
</dbReference>
<evidence type="ECO:0000256" key="6">
    <source>
        <dbReference type="PROSITE-ProRule" id="PRU00169"/>
    </source>
</evidence>
<dbReference type="PROSITE" id="PS50045">
    <property type="entry name" value="SIGMA54_INTERACT_4"/>
    <property type="match status" value="1"/>
</dbReference>
<keyword evidence="10" id="KW-1185">Reference proteome</keyword>
<dbReference type="InterPro" id="IPR002078">
    <property type="entry name" value="Sigma_54_int"/>
</dbReference>
<dbReference type="PANTHER" id="PTHR32071">
    <property type="entry name" value="TRANSCRIPTIONAL REGULATORY PROTEIN"/>
    <property type="match status" value="1"/>
</dbReference>
<keyword evidence="4" id="KW-0238">DNA-binding</keyword>
<dbReference type="CDD" id="cd00009">
    <property type="entry name" value="AAA"/>
    <property type="match status" value="1"/>
</dbReference>
<dbReference type="InterPro" id="IPR003593">
    <property type="entry name" value="AAA+_ATPase"/>
</dbReference>
<dbReference type="Gene3D" id="3.40.50.2300">
    <property type="match status" value="1"/>
</dbReference>
<evidence type="ECO:0000313" key="9">
    <source>
        <dbReference type="EMBL" id="NBG66934.1"/>
    </source>
</evidence>
<dbReference type="PROSITE" id="PS50110">
    <property type="entry name" value="RESPONSE_REGULATORY"/>
    <property type="match status" value="1"/>
</dbReference>
<dbReference type="GO" id="GO:0000160">
    <property type="term" value="P:phosphorelay signal transduction system"/>
    <property type="evidence" value="ECO:0007669"/>
    <property type="project" value="InterPro"/>
</dbReference>
<dbReference type="SUPFAM" id="SSF52540">
    <property type="entry name" value="P-loop containing nucleoside triphosphate hydrolases"/>
    <property type="match status" value="1"/>
</dbReference>
<dbReference type="Pfam" id="PF00158">
    <property type="entry name" value="Sigma54_activat"/>
    <property type="match status" value="1"/>
</dbReference>
<dbReference type="PROSITE" id="PS00675">
    <property type="entry name" value="SIGMA54_INTERACT_1"/>
    <property type="match status" value="1"/>
</dbReference>
<dbReference type="Pfam" id="PF00072">
    <property type="entry name" value="Response_reg"/>
    <property type="match status" value="1"/>
</dbReference>
<dbReference type="SUPFAM" id="SSF46689">
    <property type="entry name" value="Homeodomain-like"/>
    <property type="match status" value="1"/>
</dbReference>
<dbReference type="Gene3D" id="3.40.50.300">
    <property type="entry name" value="P-loop containing nucleotide triphosphate hydrolases"/>
    <property type="match status" value="1"/>
</dbReference>
<evidence type="ECO:0000259" key="8">
    <source>
        <dbReference type="PROSITE" id="PS50110"/>
    </source>
</evidence>
<dbReference type="SMART" id="SM00382">
    <property type="entry name" value="AAA"/>
    <property type="match status" value="1"/>
</dbReference>
<dbReference type="PANTHER" id="PTHR32071:SF57">
    <property type="entry name" value="C4-DICARBOXYLATE TRANSPORT TRANSCRIPTIONAL REGULATORY PROTEIN DCTD"/>
    <property type="match status" value="1"/>
</dbReference>
<evidence type="ECO:0000259" key="7">
    <source>
        <dbReference type="PROSITE" id="PS50045"/>
    </source>
</evidence>
<dbReference type="Gene3D" id="1.10.8.60">
    <property type="match status" value="1"/>
</dbReference>